<reference evidence="1 2" key="1">
    <citation type="journal article" date="2015" name="Plant Pathol. J.">
        <title>Isolation and Genomic Characterization of the T4-Like Bacteriophage PM2 Infecting Pectobacterium carotovorum subsp. carotovorum.</title>
        <authorList>
            <person name="Lim J.A."/>
            <person name="Lee D.H."/>
            <person name="Heu S."/>
        </authorList>
    </citation>
    <scope>NUCLEOTIDE SEQUENCE [LARGE SCALE GENOMIC DNA]</scope>
</reference>
<protein>
    <submittedName>
        <fullName evidence="1">Uncharacterized protein</fullName>
    </submittedName>
</protein>
<evidence type="ECO:0000313" key="1">
    <source>
        <dbReference type="EMBL" id="AHY25063.1"/>
    </source>
</evidence>
<dbReference type="GeneID" id="26637994"/>
<proteinExistence type="predicted"/>
<organism evidence="1 2">
    <name type="scientific">Pectobacterium bacteriophage PM2</name>
    <dbReference type="NCBI Taxonomy" id="1429794"/>
    <lineage>
        <taxon>Viruses</taxon>
        <taxon>Duplodnaviria</taxon>
        <taxon>Heunggongvirae</taxon>
        <taxon>Uroviricota</taxon>
        <taxon>Caudoviricetes</taxon>
        <taxon>Pantevenvirales</taxon>
        <taxon>Straboviridae</taxon>
        <taxon>Tevenvirinae</taxon>
        <taxon>Mosugukvirus</taxon>
        <taxon>Mosugukvirus pm2</taxon>
    </lineage>
</organism>
<gene>
    <name evidence="1" type="ORF">PM2_101</name>
</gene>
<dbReference type="OrthoDB" id="25629at10239"/>
<accession>A0A0A0Q0L9</accession>
<keyword evidence="2" id="KW-1185">Reference proteome</keyword>
<dbReference type="RefSeq" id="YP_009211522.1">
    <property type="nucleotide sequence ID" value="NC_028940.1"/>
</dbReference>
<dbReference type="Proteomes" id="UP000030739">
    <property type="component" value="Segment"/>
</dbReference>
<dbReference type="KEGG" id="vg:26637994"/>
<dbReference type="EMBL" id="KF835987">
    <property type="protein sequence ID" value="AHY25063.1"/>
    <property type="molecule type" value="Genomic_DNA"/>
</dbReference>
<sequence length="63" mass="6864">MLKLIYEAGSKGLMVNTRDSVQRKEFSELKQAGLVKASLGIGNSLRVTLTSAGIAKFAPKRRK</sequence>
<evidence type="ECO:0000313" key="2">
    <source>
        <dbReference type="Proteomes" id="UP000030739"/>
    </source>
</evidence>
<name>A0A0A0Q0L9_9CAUD</name>